<name>X1PDL8_9ZZZZ</name>
<dbReference type="EMBL" id="BARV01016608">
    <property type="protein sequence ID" value="GAI28979.1"/>
    <property type="molecule type" value="Genomic_DNA"/>
</dbReference>
<sequence>MTTPNLVRRERLAKVVEAFKRMQTVDEAAIALSKKLREKKEEERKQGILSS</sequence>
<proteinExistence type="predicted"/>
<protein>
    <submittedName>
        <fullName evidence="1">Uncharacterized protein</fullName>
    </submittedName>
</protein>
<evidence type="ECO:0000313" key="1">
    <source>
        <dbReference type="EMBL" id="GAI28979.1"/>
    </source>
</evidence>
<organism evidence="1">
    <name type="scientific">marine sediment metagenome</name>
    <dbReference type="NCBI Taxonomy" id="412755"/>
    <lineage>
        <taxon>unclassified sequences</taxon>
        <taxon>metagenomes</taxon>
        <taxon>ecological metagenomes</taxon>
    </lineage>
</organism>
<comment type="caution">
    <text evidence="1">The sequence shown here is derived from an EMBL/GenBank/DDBJ whole genome shotgun (WGS) entry which is preliminary data.</text>
</comment>
<dbReference type="AlphaFoldDB" id="X1PDL8"/>
<reference evidence="1" key="1">
    <citation type="journal article" date="2014" name="Front. Microbiol.">
        <title>High frequency of phylogenetically diverse reductive dehalogenase-homologous genes in deep subseafloor sedimentary metagenomes.</title>
        <authorList>
            <person name="Kawai M."/>
            <person name="Futagami T."/>
            <person name="Toyoda A."/>
            <person name="Takaki Y."/>
            <person name="Nishi S."/>
            <person name="Hori S."/>
            <person name="Arai W."/>
            <person name="Tsubouchi T."/>
            <person name="Morono Y."/>
            <person name="Uchiyama I."/>
            <person name="Ito T."/>
            <person name="Fujiyama A."/>
            <person name="Inagaki F."/>
            <person name="Takami H."/>
        </authorList>
    </citation>
    <scope>NUCLEOTIDE SEQUENCE</scope>
    <source>
        <strain evidence="1">Expedition CK06-06</strain>
    </source>
</reference>
<gene>
    <name evidence="1" type="ORF">S06H3_28460</name>
</gene>
<accession>X1PDL8</accession>